<keyword evidence="4" id="KW-1185">Reference proteome</keyword>
<gene>
    <name evidence="3" type="ORF">IHE71_16280</name>
</gene>
<dbReference type="InterPro" id="IPR029058">
    <property type="entry name" value="AB_hydrolase_fold"/>
</dbReference>
<dbReference type="EMBL" id="JADAQT010000098">
    <property type="protein sequence ID" value="MBE1877250.1"/>
    <property type="molecule type" value="Genomic_DNA"/>
</dbReference>
<evidence type="ECO:0000256" key="1">
    <source>
        <dbReference type="SAM" id="MobiDB-lite"/>
    </source>
</evidence>
<dbReference type="PANTHER" id="PTHR34853">
    <property type="match status" value="1"/>
</dbReference>
<protein>
    <submittedName>
        <fullName evidence="3">Triacylglycerol lipase</fullName>
    </submittedName>
</protein>
<organism evidence="3 4">
    <name type="scientific">Myceligenerans pegani</name>
    <dbReference type="NCBI Taxonomy" id="2776917"/>
    <lineage>
        <taxon>Bacteria</taxon>
        <taxon>Bacillati</taxon>
        <taxon>Actinomycetota</taxon>
        <taxon>Actinomycetes</taxon>
        <taxon>Micrococcales</taxon>
        <taxon>Promicromonosporaceae</taxon>
        <taxon>Myceligenerans</taxon>
    </lineage>
</organism>
<proteinExistence type="predicted"/>
<evidence type="ECO:0000256" key="2">
    <source>
        <dbReference type="SAM" id="SignalP"/>
    </source>
</evidence>
<evidence type="ECO:0000313" key="3">
    <source>
        <dbReference type="EMBL" id="MBE1877250.1"/>
    </source>
</evidence>
<dbReference type="Gene3D" id="1.10.260.130">
    <property type="match status" value="1"/>
</dbReference>
<comment type="caution">
    <text evidence="3">The sequence shown here is derived from an EMBL/GenBank/DDBJ whole genome shotgun (WGS) entry which is preliminary data.</text>
</comment>
<dbReference type="Pfam" id="PF03583">
    <property type="entry name" value="LIP"/>
    <property type="match status" value="1"/>
</dbReference>
<feature type="chain" id="PRO_5047092235" evidence="2">
    <location>
        <begin position="37"/>
        <end position="423"/>
    </location>
</feature>
<accession>A0ABR9N0Q7</accession>
<feature type="signal peptide" evidence="2">
    <location>
        <begin position="1"/>
        <end position="36"/>
    </location>
</feature>
<feature type="region of interest" description="Disordered" evidence="1">
    <location>
        <begin position="37"/>
        <end position="60"/>
    </location>
</feature>
<dbReference type="PIRSF" id="PIRSF029171">
    <property type="entry name" value="Esterase_LipA"/>
    <property type="match status" value="1"/>
</dbReference>
<name>A0ABR9N0Q7_9MICO</name>
<dbReference type="RefSeq" id="WP_192863806.1">
    <property type="nucleotide sequence ID" value="NZ_JADAQT010000098.1"/>
</dbReference>
<keyword evidence="2" id="KW-0732">Signal</keyword>
<dbReference type="Gene3D" id="3.40.50.1820">
    <property type="entry name" value="alpha/beta hydrolase"/>
    <property type="match status" value="1"/>
</dbReference>
<reference evidence="3 4" key="1">
    <citation type="submission" date="2020-10" db="EMBL/GenBank/DDBJ databases">
        <title>Myceligenerans pegani sp. nov., an endophytic actinomycete isolated from Peganum harmala L. in Xinjiang, China.</title>
        <authorList>
            <person name="Xin L."/>
        </authorList>
    </citation>
    <scope>NUCLEOTIDE SEQUENCE [LARGE SCALE GENOMIC DNA]</scope>
    <source>
        <strain evidence="3 4">TRM65318</strain>
    </source>
</reference>
<dbReference type="InterPro" id="IPR005152">
    <property type="entry name" value="Lipase_secreted"/>
</dbReference>
<dbReference type="SUPFAM" id="SSF53474">
    <property type="entry name" value="alpha/beta-Hydrolases"/>
    <property type="match status" value="1"/>
</dbReference>
<sequence>MCNRPRLPVRTLRLRGLALTAVAALTIPLVPAVAQAGVPTSPAPAPRTSAAVPDDDGRLRSGTIFPVPPDDFYDPPADLGDGADGEVIRTREQATGLSARTWMVMYHSTNATGQDIPVTGRVLVPHRAWRGEGPRPIVTVAPGTRGVGDDCAPSRWLDYERPLVEPFLLQGYAVVITDYEGLGTPGVHTYMVGRSQGRVVLDMVRAATNLPAAGLDPGGKVAVVGYSQGGGAAVWAAELWREHAPELDVVGVAAGGVPADLTAVSERLNGGVGFGFMLLAAFGYDAAYPELDLRSYLNERGRRLYEREQDACVDTALAYALQDIDVYADQDPRYTEAWQARFTENRAGANPPDAPLFLYHGLFDEIVPPGQAVALREEYCAAGADVRWRWHLGEHVTTMVTAAPSVVSFVDRRFRDRPFRPTC</sequence>
<evidence type="ECO:0000313" key="4">
    <source>
        <dbReference type="Proteomes" id="UP000625527"/>
    </source>
</evidence>
<dbReference type="PANTHER" id="PTHR34853:SF1">
    <property type="entry name" value="LIPASE 5"/>
    <property type="match status" value="1"/>
</dbReference>
<dbReference type="Proteomes" id="UP000625527">
    <property type="component" value="Unassembled WGS sequence"/>
</dbReference>